<dbReference type="PROSITE" id="PS51233">
    <property type="entry name" value="VWFD"/>
    <property type="match status" value="2"/>
</dbReference>
<dbReference type="InterPro" id="IPR001846">
    <property type="entry name" value="VWF_type-D"/>
</dbReference>
<dbReference type="InterPro" id="IPR050780">
    <property type="entry name" value="Mucin_vWF_Thrombospondin_sf"/>
</dbReference>
<dbReference type="Pfam" id="PF23244">
    <property type="entry name" value="VWF"/>
    <property type="match status" value="1"/>
</dbReference>
<keyword evidence="2" id="KW-0325">Glycoprotein</keyword>
<gene>
    <name evidence="4" type="ORF">OCBIM_22028767mg</name>
</gene>
<dbReference type="Pfam" id="PF08742">
    <property type="entry name" value="C8"/>
    <property type="match status" value="2"/>
</dbReference>
<feature type="domain" description="VWFD" evidence="3">
    <location>
        <begin position="147"/>
        <end position="322"/>
    </location>
</feature>
<evidence type="ECO:0000313" key="4">
    <source>
        <dbReference type="EMBL" id="KOF79904.1"/>
    </source>
</evidence>
<name>A0A0L8GSU8_OCTBM</name>
<evidence type="ECO:0000259" key="3">
    <source>
        <dbReference type="PROSITE" id="PS51233"/>
    </source>
</evidence>
<keyword evidence="1" id="KW-1015">Disulfide bond</keyword>
<organism evidence="4">
    <name type="scientific">Octopus bimaculoides</name>
    <name type="common">California two-spotted octopus</name>
    <dbReference type="NCBI Taxonomy" id="37653"/>
    <lineage>
        <taxon>Eukaryota</taxon>
        <taxon>Metazoa</taxon>
        <taxon>Spiralia</taxon>
        <taxon>Lophotrochozoa</taxon>
        <taxon>Mollusca</taxon>
        <taxon>Cephalopoda</taxon>
        <taxon>Coleoidea</taxon>
        <taxon>Octopodiformes</taxon>
        <taxon>Octopoda</taxon>
        <taxon>Incirrata</taxon>
        <taxon>Octopodidae</taxon>
        <taxon>Octopus</taxon>
    </lineage>
</organism>
<dbReference type="OrthoDB" id="6262482at2759"/>
<accession>A0A0L8GSU8</accession>
<reference evidence="4" key="1">
    <citation type="submission" date="2015-07" db="EMBL/GenBank/DDBJ databases">
        <title>MeaNS - Measles Nucleotide Surveillance Program.</title>
        <authorList>
            <person name="Tran T."/>
            <person name="Druce J."/>
        </authorList>
    </citation>
    <scope>NUCLEOTIDE SEQUENCE</scope>
    <source>
        <strain evidence="4">UCB-OBI-ISO-001</strain>
        <tissue evidence="4">Gonad</tissue>
    </source>
</reference>
<dbReference type="InterPro" id="IPR002919">
    <property type="entry name" value="TIL_dom"/>
</dbReference>
<dbReference type="InterPro" id="IPR014853">
    <property type="entry name" value="VWF/SSPO/ZAN-like_Cys-rich_dom"/>
</dbReference>
<feature type="non-terminal residue" evidence="4">
    <location>
        <position position="679"/>
    </location>
</feature>
<evidence type="ECO:0000256" key="1">
    <source>
        <dbReference type="ARBA" id="ARBA00023157"/>
    </source>
</evidence>
<dbReference type="GO" id="GO:0005615">
    <property type="term" value="C:extracellular space"/>
    <property type="evidence" value="ECO:0007669"/>
    <property type="project" value="TreeGrafter"/>
</dbReference>
<feature type="non-terminal residue" evidence="4">
    <location>
        <position position="1"/>
    </location>
</feature>
<dbReference type="SUPFAM" id="SSF57567">
    <property type="entry name" value="Serine protease inhibitors"/>
    <property type="match status" value="3"/>
</dbReference>
<dbReference type="Pfam" id="PF00094">
    <property type="entry name" value="VWD"/>
    <property type="match status" value="2"/>
</dbReference>
<dbReference type="InterPro" id="IPR036084">
    <property type="entry name" value="Ser_inhib-like_sf"/>
</dbReference>
<protein>
    <recommendedName>
        <fullName evidence="3">VWFD domain-containing protein</fullName>
    </recommendedName>
</protein>
<proteinExistence type="predicted"/>
<sequence>VNPDKWIRFCETQVCLNKETDSIYCEIFNYYAMECASAGINIDWRKDSCRKTCPKGFVFSEQVPLCPLTCDSSNSEFESKTCDFGSRPSCHCPKGQVLENNTCINATECPCWYQEKKYKHGAKVKMECNTCECKHGLWECGKKACPAICRILGRSNIKTFDGSFYDFEPSACEYTLLESRADNDLNLKITLMYSKCKEIWIDDLNCIKSFTINHNNHSLHICNNDTTVNGIRFSGQSYYNEEISVVPVSSHFILIAAQGFRILYSQDQQMYIQLDDTFKDKIQGLCGNFNHDINDEFYESSSLLMDKYNFVSAYKEELCPEPQRKDIETHPCSVFSFNIKQKDENCAIFENSELLGACYDVVPYEHFFHLCQKEMCTSTHNNNAAMCIVLETYLRECALHGTHIKLSKAIAEKCSTCHTFESKSDLCEEDCIPGCVCTSGTYLNSDGKCVPLESCDCVDVTTSKKYPAGSEFFNSCGKCKCVNGTFKCSKEKCKEEVICPKNQIYYENVTCVKTCQKLTHQGKCTTLPHQGCACKTGDVVGPDGSCVKPSLCPCRYDQYWKPSGSTVCWASGDPHYKTFDGKHFSFMGDCSYTLAQAKDKSFSITVRNVKCGSFGVTCTKEVYIAILGNFIHLVMGKTPTINDVQIPASGYKGTGLEIRYAGLFLIVFSNHGLTVLWDF</sequence>
<dbReference type="Pfam" id="PF01826">
    <property type="entry name" value="TIL"/>
    <property type="match status" value="1"/>
</dbReference>
<dbReference type="CDD" id="cd19941">
    <property type="entry name" value="TIL"/>
    <property type="match status" value="3"/>
</dbReference>
<dbReference type="EMBL" id="KQ420579">
    <property type="protein sequence ID" value="KOF79904.1"/>
    <property type="molecule type" value="Genomic_DNA"/>
</dbReference>
<dbReference type="PANTHER" id="PTHR11339">
    <property type="entry name" value="EXTRACELLULAR MATRIX GLYCOPROTEIN RELATED"/>
    <property type="match status" value="1"/>
</dbReference>
<dbReference type="Gene3D" id="2.10.25.10">
    <property type="entry name" value="Laminin"/>
    <property type="match status" value="3"/>
</dbReference>
<evidence type="ECO:0000256" key="2">
    <source>
        <dbReference type="ARBA" id="ARBA00023180"/>
    </source>
</evidence>
<dbReference type="GO" id="GO:0031012">
    <property type="term" value="C:extracellular matrix"/>
    <property type="evidence" value="ECO:0007669"/>
    <property type="project" value="TreeGrafter"/>
</dbReference>
<feature type="domain" description="VWFD" evidence="3">
    <location>
        <begin position="566"/>
        <end position="679"/>
    </location>
</feature>
<dbReference type="SMART" id="SM00216">
    <property type="entry name" value="VWD"/>
    <property type="match status" value="2"/>
</dbReference>
<dbReference type="STRING" id="37653.A0A0L8GSU8"/>
<dbReference type="PANTHER" id="PTHR11339:SF402">
    <property type="entry name" value="VWFD DOMAIN-CONTAINING PROTEIN"/>
    <property type="match status" value="1"/>
</dbReference>
<dbReference type="AlphaFoldDB" id="A0A0L8GSU8"/>